<dbReference type="AlphaFoldDB" id="A0A7W7YHX7"/>
<evidence type="ECO:0000259" key="1">
    <source>
        <dbReference type="Pfam" id="PF06877"/>
    </source>
</evidence>
<dbReference type="Pfam" id="PF06877">
    <property type="entry name" value="RraB"/>
    <property type="match status" value="1"/>
</dbReference>
<accession>A0A7W7YHX7</accession>
<dbReference type="EMBL" id="JACHIF010000001">
    <property type="protein sequence ID" value="MBB5036521.1"/>
    <property type="molecule type" value="Genomic_DNA"/>
</dbReference>
<name>A0A7W7YHX7_9BACT</name>
<dbReference type="Proteomes" id="UP000534294">
    <property type="component" value="Unassembled WGS sequence"/>
</dbReference>
<reference evidence="2 3" key="1">
    <citation type="submission" date="2020-08" db="EMBL/GenBank/DDBJ databases">
        <title>Genomic Encyclopedia of Type Strains, Phase IV (KMG-IV): sequencing the most valuable type-strain genomes for metagenomic binning, comparative biology and taxonomic classification.</title>
        <authorList>
            <person name="Goeker M."/>
        </authorList>
    </citation>
    <scope>NUCLEOTIDE SEQUENCE [LARGE SCALE GENOMIC DNA]</scope>
    <source>
        <strain evidence="2 3">DSM 12251</strain>
    </source>
</reference>
<evidence type="ECO:0000313" key="2">
    <source>
        <dbReference type="EMBL" id="MBB5036521.1"/>
    </source>
</evidence>
<dbReference type="InterPro" id="IPR009671">
    <property type="entry name" value="RraB_dom"/>
</dbReference>
<keyword evidence="3" id="KW-1185">Reference proteome</keyword>
<gene>
    <name evidence="2" type="ORF">HNQ64_000755</name>
</gene>
<evidence type="ECO:0000313" key="3">
    <source>
        <dbReference type="Proteomes" id="UP000534294"/>
    </source>
</evidence>
<comment type="caution">
    <text evidence="2">The sequence shown here is derived from an EMBL/GenBank/DDBJ whole genome shotgun (WGS) entry which is preliminary data.</text>
</comment>
<feature type="domain" description="Regulator of ribonuclease activity B" evidence="1">
    <location>
        <begin position="23"/>
        <end position="118"/>
    </location>
</feature>
<dbReference type="RefSeq" id="WP_184205461.1">
    <property type="nucleotide sequence ID" value="NZ_JACHIF010000001.1"/>
</dbReference>
<proteinExistence type="predicted"/>
<organism evidence="2 3">
    <name type="scientific">Prosthecobacter dejongeii</name>
    <dbReference type="NCBI Taxonomy" id="48465"/>
    <lineage>
        <taxon>Bacteria</taxon>
        <taxon>Pseudomonadati</taxon>
        <taxon>Verrucomicrobiota</taxon>
        <taxon>Verrucomicrobiia</taxon>
        <taxon>Verrucomicrobiales</taxon>
        <taxon>Verrucomicrobiaceae</taxon>
        <taxon>Prosthecobacter</taxon>
    </lineage>
</organism>
<sequence length="128" mass="14930">MSKPKTRQPKTITLEMLQKMFVNIFEKTDWNMAGDMLWGYFFTHHEPEALAKAKDLLVAQGYCFVDIYQLDEADAQGNRPWWLHVEKEETHTPATLDARNDELYQFAHDQGLDCYDGMDIGPIESEEQ</sequence>
<protein>
    <recommendedName>
        <fullName evidence="1">Regulator of ribonuclease activity B domain-containing protein</fullName>
    </recommendedName>
</protein>